<organism evidence="1 2">
    <name type="scientific">Ensete ventricosum</name>
    <name type="common">Abyssinian banana</name>
    <name type="synonym">Musa ensete</name>
    <dbReference type="NCBI Taxonomy" id="4639"/>
    <lineage>
        <taxon>Eukaryota</taxon>
        <taxon>Viridiplantae</taxon>
        <taxon>Streptophyta</taxon>
        <taxon>Embryophyta</taxon>
        <taxon>Tracheophyta</taxon>
        <taxon>Spermatophyta</taxon>
        <taxon>Magnoliopsida</taxon>
        <taxon>Liliopsida</taxon>
        <taxon>Zingiberales</taxon>
        <taxon>Musaceae</taxon>
        <taxon>Ensete</taxon>
    </lineage>
</organism>
<keyword evidence="2" id="KW-1185">Reference proteome</keyword>
<comment type="caution">
    <text evidence="1">The sequence shown here is derived from an EMBL/GenBank/DDBJ whole genome shotgun (WGS) entry which is preliminary data.</text>
</comment>
<evidence type="ECO:0000313" key="1">
    <source>
        <dbReference type="EMBL" id="KAJ8486041.1"/>
    </source>
</evidence>
<dbReference type="Proteomes" id="UP001222027">
    <property type="component" value="Unassembled WGS sequence"/>
</dbReference>
<protein>
    <recommendedName>
        <fullName evidence="3">Secreted protein</fullName>
    </recommendedName>
</protein>
<evidence type="ECO:0008006" key="3">
    <source>
        <dbReference type="Google" id="ProtNLM"/>
    </source>
</evidence>
<dbReference type="AlphaFoldDB" id="A0AAV8PFY6"/>
<sequence length="127" mass="13242">MLLLLLCVRKLAYAAEVVRLLGHAGARYTGVLGAIIGMNKPSVTIISFSSLGLRSTLHNHDSTGLVLGGYPILRLPLPLLPRGSSSPFGGHRELRRGGASSVSWSPGLSRLIGVEKRTTGTVGLGSG</sequence>
<reference evidence="1 2" key="1">
    <citation type="submission" date="2022-12" db="EMBL/GenBank/DDBJ databases">
        <title>Chromosome-scale assembly of the Ensete ventricosum genome.</title>
        <authorList>
            <person name="Dussert Y."/>
            <person name="Stocks J."/>
            <person name="Wendawek A."/>
            <person name="Woldeyes F."/>
            <person name="Nichols R.A."/>
            <person name="Borrell J.S."/>
        </authorList>
    </citation>
    <scope>NUCLEOTIDE SEQUENCE [LARGE SCALE GENOMIC DNA]</scope>
    <source>
        <strain evidence="2">cv. Maze</strain>
        <tissue evidence="1">Seeds</tissue>
    </source>
</reference>
<accession>A0AAV8PFY6</accession>
<evidence type="ECO:0000313" key="2">
    <source>
        <dbReference type="Proteomes" id="UP001222027"/>
    </source>
</evidence>
<proteinExistence type="predicted"/>
<dbReference type="EMBL" id="JAQQAF010000005">
    <property type="protein sequence ID" value="KAJ8486041.1"/>
    <property type="molecule type" value="Genomic_DNA"/>
</dbReference>
<gene>
    <name evidence="1" type="ORF">OPV22_018526</name>
</gene>
<name>A0AAV8PFY6_ENSVE</name>